<dbReference type="InterPro" id="IPR020449">
    <property type="entry name" value="Tscrpt_reg_AraC-type_HTH"/>
</dbReference>
<evidence type="ECO:0000256" key="2">
    <source>
        <dbReference type="ARBA" id="ARBA00023125"/>
    </source>
</evidence>
<dbReference type="RefSeq" id="WP_190917140.1">
    <property type="nucleotide sequence ID" value="NZ_JACXIZ010000016.1"/>
</dbReference>
<dbReference type="PROSITE" id="PS01124">
    <property type="entry name" value="HTH_ARAC_FAMILY_2"/>
    <property type="match status" value="1"/>
</dbReference>
<sequence length="274" mass="31437">MRELLAQLHCRIINVFHRNRDFWQRQPYIISNPTRLLSFVYVYGGEGELELDGARTALEAGCVFQIPYGRHLVLRSEPQRPLCYYTVQYDYTRVVWEGEAAACERPAARILPLPLVMPMPDQAGMRVGMERLYRLWTSKSPGFAGRAQLAFVTLLHHVFDQTSAQREADPAEQAIHASAAYIEQHYADPLEREALARRASLSSSYYSVLFKRHVGCTPVQYITRIRMDSAMQLLKESNLPVSEVARQVGYEDALYFTRVFSRAIGMTPRAFRRG</sequence>
<evidence type="ECO:0000256" key="1">
    <source>
        <dbReference type="ARBA" id="ARBA00023015"/>
    </source>
</evidence>
<dbReference type="Gene3D" id="1.10.10.60">
    <property type="entry name" value="Homeodomain-like"/>
    <property type="match status" value="2"/>
</dbReference>
<dbReference type="PRINTS" id="PR00032">
    <property type="entry name" value="HTHARAC"/>
</dbReference>
<dbReference type="AlphaFoldDB" id="A0A927GRY9"/>
<comment type="caution">
    <text evidence="5">The sequence shown here is derived from an EMBL/GenBank/DDBJ whole genome shotgun (WGS) entry which is preliminary data.</text>
</comment>
<evidence type="ECO:0000256" key="3">
    <source>
        <dbReference type="ARBA" id="ARBA00023163"/>
    </source>
</evidence>
<dbReference type="InterPro" id="IPR018062">
    <property type="entry name" value="HTH_AraC-typ_CS"/>
</dbReference>
<dbReference type="GO" id="GO:0003700">
    <property type="term" value="F:DNA-binding transcription factor activity"/>
    <property type="evidence" value="ECO:0007669"/>
    <property type="project" value="InterPro"/>
</dbReference>
<accession>A0A927GRY9</accession>
<dbReference type="InterPro" id="IPR018060">
    <property type="entry name" value="HTH_AraC"/>
</dbReference>
<dbReference type="InterPro" id="IPR037923">
    <property type="entry name" value="HTH-like"/>
</dbReference>
<evidence type="ECO:0000313" key="5">
    <source>
        <dbReference type="EMBL" id="MBD2845490.1"/>
    </source>
</evidence>
<name>A0A927GRY9_9BACL</name>
<dbReference type="PANTHER" id="PTHR43280">
    <property type="entry name" value="ARAC-FAMILY TRANSCRIPTIONAL REGULATOR"/>
    <property type="match status" value="1"/>
</dbReference>
<dbReference type="Proteomes" id="UP000621560">
    <property type="component" value="Unassembled WGS sequence"/>
</dbReference>
<evidence type="ECO:0000313" key="6">
    <source>
        <dbReference type="Proteomes" id="UP000621560"/>
    </source>
</evidence>
<keyword evidence="3" id="KW-0804">Transcription</keyword>
<dbReference type="SMART" id="SM00342">
    <property type="entry name" value="HTH_ARAC"/>
    <property type="match status" value="1"/>
</dbReference>
<dbReference type="Pfam" id="PF12833">
    <property type="entry name" value="HTH_18"/>
    <property type="match status" value="1"/>
</dbReference>
<keyword evidence="2" id="KW-0238">DNA-binding</keyword>
<keyword evidence="6" id="KW-1185">Reference proteome</keyword>
<keyword evidence="1" id="KW-0805">Transcription regulation</keyword>
<protein>
    <submittedName>
        <fullName evidence="5">Helix-turn-helix transcriptional regulator</fullName>
    </submittedName>
</protein>
<proteinExistence type="predicted"/>
<organism evidence="5 6">
    <name type="scientific">Paenibacillus sabuli</name>
    <dbReference type="NCBI Taxonomy" id="2772509"/>
    <lineage>
        <taxon>Bacteria</taxon>
        <taxon>Bacillati</taxon>
        <taxon>Bacillota</taxon>
        <taxon>Bacilli</taxon>
        <taxon>Bacillales</taxon>
        <taxon>Paenibacillaceae</taxon>
        <taxon>Paenibacillus</taxon>
    </lineage>
</organism>
<dbReference type="SUPFAM" id="SSF46689">
    <property type="entry name" value="Homeodomain-like"/>
    <property type="match status" value="2"/>
</dbReference>
<dbReference type="SUPFAM" id="SSF51215">
    <property type="entry name" value="Regulatory protein AraC"/>
    <property type="match status" value="1"/>
</dbReference>
<dbReference type="PANTHER" id="PTHR43280:SF2">
    <property type="entry name" value="HTH-TYPE TRANSCRIPTIONAL REGULATOR EXSA"/>
    <property type="match status" value="1"/>
</dbReference>
<reference evidence="5" key="1">
    <citation type="submission" date="2020-09" db="EMBL/GenBank/DDBJ databases">
        <title>A novel bacterium of genus Paenibacillus, isolated from South China Sea.</title>
        <authorList>
            <person name="Huang H."/>
            <person name="Mo K."/>
            <person name="Hu Y."/>
        </authorList>
    </citation>
    <scope>NUCLEOTIDE SEQUENCE</scope>
    <source>
        <strain evidence="5">IB182496</strain>
    </source>
</reference>
<gene>
    <name evidence="5" type="ORF">IDH44_09845</name>
</gene>
<dbReference type="InterPro" id="IPR009057">
    <property type="entry name" value="Homeodomain-like_sf"/>
</dbReference>
<dbReference type="PROSITE" id="PS00041">
    <property type="entry name" value="HTH_ARAC_FAMILY_1"/>
    <property type="match status" value="1"/>
</dbReference>
<evidence type="ECO:0000259" key="4">
    <source>
        <dbReference type="PROSITE" id="PS01124"/>
    </source>
</evidence>
<feature type="domain" description="HTH araC/xylS-type" evidence="4">
    <location>
        <begin position="176"/>
        <end position="274"/>
    </location>
</feature>
<dbReference type="GO" id="GO:0043565">
    <property type="term" value="F:sequence-specific DNA binding"/>
    <property type="evidence" value="ECO:0007669"/>
    <property type="project" value="InterPro"/>
</dbReference>
<dbReference type="EMBL" id="JACXIZ010000016">
    <property type="protein sequence ID" value="MBD2845490.1"/>
    <property type="molecule type" value="Genomic_DNA"/>
</dbReference>